<organism evidence="1 2">
    <name type="scientific">Edwardsiella phage pEt-SU</name>
    <dbReference type="NCBI Taxonomy" id="2562142"/>
    <lineage>
        <taxon>Viruses</taxon>
        <taxon>Duplodnaviria</taxon>
        <taxon>Heunggongvirae</taxon>
        <taxon>Uroviricota</taxon>
        <taxon>Caudoviricetes</taxon>
        <taxon>Chimalliviridae</taxon>
        <taxon>Petsuvirus</taxon>
        <taxon>Petsuvirus pEtSU</taxon>
    </lineage>
</organism>
<accession>A0A4D6DYI5</accession>
<protein>
    <submittedName>
        <fullName evidence="1">Uncharacterized protein</fullName>
    </submittedName>
</protein>
<sequence>MLEYIAHNGAVVREPHHTNINPIQAVLFVESTDVDFDPGFRINVNGDRPIPITGGFQSFQQIVGDYQPRQGGGQDAEDIKDILSKLEWTGYAYIHEGPLQFGIPRLLLVSHNNLVDSDPLWREISTTKLKDIINQFYTGPKVEKEWK</sequence>
<gene>
    <name evidence="1" type="ORF">pETSU_148</name>
</gene>
<reference evidence="1 2" key="1">
    <citation type="submission" date="2019-03" db="EMBL/GenBank/DDBJ databases">
        <authorList>
            <person name="Kim S.G."/>
            <person name="Park S.C."/>
        </authorList>
    </citation>
    <scope>NUCLEOTIDE SEQUENCE [LARGE SCALE GENOMIC DNA]</scope>
</reference>
<dbReference type="EMBL" id="MK689364">
    <property type="protein sequence ID" value="QBZ70729.1"/>
    <property type="molecule type" value="Genomic_DNA"/>
</dbReference>
<dbReference type="Proteomes" id="UP000297195">
    <property type="component" value="Segment"/>
</dbReference>
<evidence type="ECO:0000313" key="2">
    <source>
        <dbReference type="Proteomes" id="UP000297195"/>
    </source>
</evidence>
<proteinExistence type="predicted"/>
<name>A0A4D6DYI5_9CAUD</name>
<keyword evidence="2" id="KW-1185">Reference proteome</keyword>
<evidence type="ECO:0000313" key="1">
    <source>
        <dbReference type="EMBL" id="QBZ70729.1"/>
    </source>
</evidence>